<evidence type="ECO:0000313" key="10">
    <source>
        <dbReference type="Proteomes" id="UP000683360"/>
    </source>
</evidence>
<organism evidence="9 10">
    <name type="scientific">Mytilus edulis</name>
    <name type="common">Blue mussel</name>
    <dbReference type="NCBI Taxonomy" id="6550"/>
    <lineage>
        <taxon>Eukaryota</taxon>
        <taxon>Metazoa</taxon>
        <taxon>Spiralia</taxon>
        <taxon>Lophotrochozoa</taxon>
        <taxon>Mollusca</taxon>
        <taxon>Bivalvia</taxon>
        <taxon>Autobranchia</taxon>
        <taxon>Pteriomorphia</taxon>
        <taxon>Mytilida</taxon>
        <taxon>Mytiloidea</taxon>
        <taxon>Mytilidae</taxon>
        <taxon>Mytilinae</taxon>
        <taxon>Mytilus</taxon>
    </lineage>
</organism>
<dbReference type="InterPro" id="IPR029063">
    <property type="entry name" value="SAM-dependent_MTases_sf"/>
</dbReference>
<dbReference type="Proteomes" id="UP000683360">
    <property type="component" value="Unassembled WGS sequence"/>
</dbReference>
<dbReference type="AlphaFoldDB" id="A0A8S3PMT7"/>
<dbReference type="PANTHER" id="PTHR12829:SF7">
    <property type="entry name" value="N6-ADENOSINE-METHYLTRANSFERASE CATALYTIC SUBUNIT"/>
    <property type="match status" value="1"/>
</dbReference>
<name>A0A8S3PMT7_MYTED</name>
<evidence type="ECO:0000256" key="6">
    <source>
        <dbReference type="PROSITE-ProRule" id="PRU00489"/>
    </source>
</evidence>
<proteinExistence type="inferred from homology"/>
<evidence type="ECO:0000256" key="7">
    <source>
        <dbReference type="SAM" id="Coils"/>
    </source>
</evidence>
<evidence type="ECO:0000256" key="1">
    <source>
        <dbReference type="ARBA" id="ARBA00012160"/>
    </source>
</evidence>
<keyword evidence="2 9" id="KW-0489">Methyltransferase</keyword>
<feature type="compositionally biased region" description="Low complexity" evidence="8">
    <location>
        <begin position="66"/>
        <end position="77"/>
    </location>
</feature>
<dbReference type="EMBL" id="CAJPWZ010000061">
    <property type="protein sequence ID" value="CAG2185079.1"/>
    <property type="molecule type" value="Genomic_DNA"/>
</dbReference>
<dbReference type="InterPro" id="IPR025848">
    <property type="entry name" value="MT-A70"/>
</dbReference>
<keyword evidence="3 9" id="KW-0808">Transferase</keyword>
<dbReference type="InterPro" id="IPR007757">
    <property type="entry name" value="MT-A70-like"/>
</dbReference>
<gene>
    <name evidence="9" type="ORF">MEDL_693</name>
</gene>
<evidence type="ECO:0000256" key="2">
    <source>
        <dbReference type="ARBA" id="ARBA00022603"/>
    </source>
</evidence>
<dbReference type="PANTHER" id="PTHR12829">
    <property type="entry name" value="N6-ADENOSINE-METHYLTRANSFERASE"/>
    <property type="match status" value="1"/>
</dbReference>
<evidence type="ECO:0000256" key="4">
    <source>
        <dbReference type="ARBA" id="ARBA00022691"/>
    </source>
</evidence>
<dbReference type="PROSITE" id="PS51563">
    <property type="entry name" value="SAM_MTA70L_1"/>
    <property type="match status" value="1"/>
</dbReference>
<dbReference type="EC" id="2.1.1.348" evidence="1"/>
<dbReference type="GO" id="GO:0001510">
    <property type="term" value="P:RNA methylation"/>
    <property type="evidence" value="ECO:0007669"/>
    <property type="project" value="InterPro"/>
</dbReference>
<feature type="coiled-coil region" evidence="7">
    <location>
        <begin position="204"/>
        <end position="231"/>
    </location>
</feature>
<keyword evidence="10" id="KW-1185">Reference proteome</keyword>
<feature type="region of interest" description="Disordered" evidence="8">
    <location>
        <begin position="167"/>
        <end position="202"/>
    </location>
</feature>
<feature type="compositionally biased region" description="Low complexity" evidence="8">
    <location>
        <begin position="36"/>
        <end position="49"/>
    </location>
</feature>
<sequence>MSDSDAWSDIQAIKSKQSSLRAKMLQRRKEREEIAAEITKSSISPTTSSEDTKSQSESASPVKAIPSTSSSPVKSTPAAEPTKIDPVLEKKVMLALCDIDLDIPCSSSVIAEHSSKILKQTVKLDVVEELLQKFAGQQLINITVKDDSLEDEQGKITVNSMDITKLSAMTKESDDKVSKKRKHEGDSSSEEPGVKQSKVKDNSIESLLSMESAKEKENKKLNEEILELLDKPTAKEQFLTQRFKSQGGAQLKEFCQFGTREECSRLKESSKPCKRLHFRKIINKHTDESLAKVPSNVWTHARHIDKFPYNSEKHLCQMIKWIQCDLRVFDMSVLGKCAVIMADPPWDIHMELPYGTMQDDEMRKLPVPALQDDGYIFLWVTGRAMELGRECLDLWGYTRMDEIIWVKTNQLQRIIRTGRTGHWLNHGKEHCLVGVKGNPKGVNCGLDCDVIVAEVRATSHKPDEVYGMIERLSPGTRKVELFGRPHNVQPNWITLGNQTEGVRLKDPDIVARFKERYPDGNCMEPAKPR</sequence>
<dbReference type="Pfam" id="PF05063">
    <property type="entry name" value="MT-A70"/>
    <property type="match status" value="1"/>
</dbReference>
<feature type="region of interest" description="Disordered" evidence="8">
    <location>
        <begin position="18"/>
        <end position="82"/>
    </location>
</feature>
<dbReference type="PROSITE" id="PS51143">
    <property type="entry name" value="MT_A70"/>
    <property type="match status" value="1"/>
</dbReference>
<protein>
    <recommendedName>
        <fullName evidence="1">mRNA m(6)A methyltransferase</fullName>
        <ecNumber evidence="1">2.1.1.348</ecNumber>
    </recommendedName>
</protein>
<keyword evidence="7" id="KW-0175">Coiled coil</keyword>
<comment type="caution">
    <text evidence="9">The sequence shown here is derived from an EMBL/GenBank/DDBJ whole genome shotgun (WGS) entry which is preliminary data.</text>
</comment>
<comment type="similarity">
    <text evidence="6">Belongs to the MT-A70-like family.</text>
</comment>
<accession>A0A8S3PMT7</accession>
<keyword evidence="4" id="KW-0949">S-adenosyl-L-methionine</keyword>
<evidence type="ECO:0000256" key="3">
    <source>
        <dbReference type="ARBA" id="ARBA00022679"/>
    </source>
</evidence>
<reference evidence="9" key="1">
    <citation type="submission" date="2021-03" db="EMBL/GenBank/DDBJ databases">
        <authorList>
            <person name="Bekaert M."/>
        </authorList>
    </citation>
    <scope>NUCLEOTIDE SEQUENCE</scope>
</reference>
<dbReference type="GO" id="GO:0036396">
    <property type="term" value="C:RNA N6-methyladenosine methyltransferase complex"/>
    <property type="evidence" value="ECO:0007669"/>
    <property type="project" value="TreeGrafter"/>
</dbReference>
<evidence type="ECO:0000313" key="9">
    <source>
        <dbReference type="EMBL" id="CAG2185079.1"/>
    </source>
</evidence>
<evidence type="ECO:0000256" key="5">
    <source>
        <dbReference type="ARBA" id="ARBA00048957"/>
    </source>
</evidence>
<evidence type="ECO:0000256" key="8">
    <source>
        <dbReference type="SAM" id="MobiDB-lite"/>
    </source>
</evidence>
<dbReference type="GO" id="GO:0001734">
    <property type="term" value="F:mRNA m(6)A methyltransferase activity"/>
    <property type="evidence" value="ECO:0007669"/>
    <property type="project" value="UniProtKB-EC"/>
</dbReference>
<dbReference type="OrthoDB" id="10262526at2759"/>
<dbReference type="SUPFAM" id="SSF53335">
    <property type="entry name" value="S-adenosyl-L-methionine-dependent methyltransferases"/>
    <property type="match status" value="1"/>
</dbReference>
<comment type="catalytic activity">
    <reaction evidence="5">
        <text>an adenosine in mRNA + S-adenosyl-L-methionine = an N(6)-methyladenosine in mRNA + S-adenosyl-L-homocysteine + H(+)</text>
        <dbReference type="Rhea" id="RHEA:55584"/>
        <dbReference type="Rhea" id="RHEA-COMP:12414"/>
        <dbReference type="Rhea" id="RHEA-COMP:12417"/>
        <dbReference type="ChEBI" id="CHEBI:15378"/>
        <dbReference type="ChEBI" id="CHEBI:57856"/>
        <dbReference type="ChEBI" id="CHEBI:59789"/>
        <dbReference type="ChEBI" id="CHEBI:74411"/>
        <dbReference type="ChEBI" id="CHEBI:74449"/>
        <dbReference type="EC" id="2.1.1.348"/>
    </reaction>
</comment>
<dbReference type="GO" id="GO:0005634">
    <property type="term" value="C:nucleus"/>
    <property type="evidence" value="ECO:0007669"/>
    <property type="project" value="InterPro"/>
</dbReference>